<feature type="transmembrane region" description="Helical" evidence="1">
    <location>
        <begin position="131"/>
        <end position="152"/>
    </location>
</feature>
<evidence type="ECO:0008006" key="4">
    <source>
        <dbReference type="Google" id="ProtNLM"/>
    </source>
</evidence>
<evidence type="ECO:0000313" key="3">
    <source>
        <dbReference type="Proteomes" id="UP000028980"/>
    </source>
</evidence>
<feature type="transmembrane region" description="Helical" evidence="1">
    <location>
        <begin position="190"/>
        <end position="211"/>
    </location>
</feature>
<protein>
    <recommendedName>
        <fullName evidence="4">DUF4271 domain-containing protein</fullName>
    </recommendedName>
</protein>
<proteinExistence type="predicted"/>
<name>A0A081DCS5_NONUL</name>
<accession>A0A081DCS5</accession>
<dbReference type="Proteomes" id="UP000028980">
    <property type="component" value="Unassembled WGS sequence"/>
</dbReference>
<dbReference type="InterPro" id="IPR025367">
    <property type="entry name" value="DUF4271"/>
</dbReference>
<evidence type="ECO:0000313" key="2">
    <source>
        <dbReference type="EMBL" id="GAK76721.1"/>
    </source>
</evidence>
<keyword evidence="1" id="KW-1133">Transmembrane helix</keyword>
<feature type="transmembrane region" description="Helical" evidence="1">
    <location>
        <begin position="58"/>
        <end position="80"/>
    </location>
</feature>
<dbReference type="EMBL" id="BBLG01000005">
    <property type="protein sequence ID" value="GAK76721.1"/>
    <property type="molecule type" value="Genomic_DNA"/>
</dbReference>
<gene>
    <name evidence="2" type="ORF">JCM19296_2321</name>
</gene>
<feature type="transmembrane region" description="Helical" evidence="1">
    <location>
        <begin position="92"/>
        <end position="110"/>
    </location>
</feature>
<feature type="transmembrane region" description="Helical" evidence="1">
    <location>
        <begin position="12"/>
        <end position="30"/>
    </location>
</feature>
<keyword evidence="1" id="KW-0812">Transmembrane</keyword>
<sequence>MELRESYINNWATIVIAFCLLLLVIAKWIYKSEFYHLLSAAISNRYIKVSRNENPNHGLRIITVTVYTIGLALWITKLSFTEVQSLLDFKTFLLFLTGLTIFILAKRYFSMMIASLMKFDEILELIEYHRNTYRAVLGILLIIVNLLIYYTFHDSIVAVRLISIVSIFMFVIYNFIILYTYSKSLLQHSFYFILYLCALETAPYLLLYKYIMLSRAY</sequence>
<keyword evidence="1" id="KW-0472">Membrane</keyword>
<dbReference type="RefSeq" id="WP_042270955.1">
    <property type="nucleotide sequence ID" value="NZ_JBDUVS010000010.1"/>
</dbReference>
<dbReference type="AlphaFoldDB" id="A0A081DCS5"/>
<evidence type="ECO:0000256" key="1">
    <source>
        <dbReference type="SAM" id="Phobius"/>
    </source>
</evidence>
<organism evidence="2 3">
    <name type="scientific">Nonlabens ulvanivorans</name>
    <name type="common">Persicivirga ulvanivorans</name>
    <dbReference type="NCBI Taxonomy" id="906888"/>
    <lineage>
        <taxon>Bacteria</taxon>
        <taxon>Pseudomonadati</taxon>
        <taxon>Bacteroidota</taxon>
        <taxon>Flavobacteriia</taxon>
        <taxon>Flavobacteriales</taxon>
        <taxon>Flavobacteriaceae</taxon>
        <taxon>Nonlabens</taxon>
    </lineage>
</organism>
<dbReference type="Pfam" id="PF14093">
    <property type="entry name" value="DUF4271"/>
    <property type="match status" value="1"/>
</dbReference>
<comment type="caution">
    <text evidence="2">The sequence shown here is derived from an EMBL/GenBank/DDBJ whole genome shotgun (WGS) entry which is preliminary data.</text>
</comment>
<feature type="transmembrane region" description="Helical" evidence="1">
    <location>
        <begin position="158"/>
        <end position="178"/>
    </location>
</feature>
<reference evidence="2 3" key="1">
    <citation type="journal article" date="2014" name="Genome Announc.">
        <title>Draft Genome Sequences of Marine Flavobacterium Nonlabens Strains NR17, NR24, NR27, NR32, NR33, and Ara13.</title>
        <authorList>
            <person name="Nakanishi M."/>
            <person name="Meirelles P."/>
            <person name="Suzuki R."/>
            <person name="Takatani N."/>
            <person name="Mino S."/>
            <person name="Suda W."/>
            <person name="Oshima K."/>
            <person name="Hattori M."/>
            <person name="Ohkuma M."/>
            <person name="Hosokawa M."/>
            <person name="Miyashita K."/>
            <person name="Thompson F.L."/>
            <person name="Niwa A."/>
            <person name="Sawabe T."/>
            <person name="Sawabe T."/>
        </authorList>
    </citation>
    <scope>NUCLEOTIDE SEQUENCE [LARGE SCALE GENOMIC DNA]</scope>
    <source>
        <strain evidence="3">JCM19296</strain>
    </source>
</reference>